<keyword evidence="2" id="KW-0472">Membrane</keyword>
<gene>
    <name evidence="3" type="ORF">GCM10022291_18360</name>
</gene>
<reference evidence="4" key="1">
    <citation type="journal article" date="2019" name="Int. J. Syst. Evol. Microbiol.">
        <title>The Global Catalogue of Microorganisms (GCM) 10K type strain sequencing project: providing services to taxonomists for standard genome sequencing and annotation.</title>
        <authorList>
            <consortium name="The Broad Institute Genomics Platform"/>
            <consortium name="The Broad Institute Genome Sequencing Center for Infectious Disease"/>
            <person name="Wu L."/>
            <person name="Ma J."/>
        </authorList>
    </citation>
    <scope>NUCLEOTIDE SEQUENCE [LARGE SCALE GENOMIC DNA]</scope>
    <source>
        <strain evidence="4">JCM 17630</strain>
    </source>
</reference>
<keyword evidence="2" id="KW-1133">Transmembrane helix</keyword>
<dbReference type="RefSeq" id="WP_344787886.1">
    <property type="nucleotide sequence ID" value="NZ_BAABCA010000003.1"/>
</dbReference>
<protein>
    <submittedName>
        <fullName evidence="3">General secretion pathway protein</fullName>
    </submittedName>
</protein>
<accession>A0ABP8C8U2</accession>
<dbReference type="EMBL" id="BAABCA010000003">
    <property type="protein sequence ID" value="GAA4235716.1"/>
    <property type="molecule type" value="Genomic_DNA"/>
</dbReference>
<name>A0ABP8C8U2_9FLAO</name>
<evidence type="ECO:0000313" key="3">
    <source>
        <dbReference type="EMBL" id="GAA4235716.1"/>
    </source>
</evidence>
<sequence length="401" mass="45544">MFQHLQSYLLFGNQFCGVEHTSKKESDTIYVNVLKKTKTKVDIAKSFSAKTIDGVAGNLSKKQHVFLIINNGHVLTGTLENESSEDLKLVNKAFPNINISEFYYEVIRQNAKCFVSVCRKTYVNDLIAAYIKLGVSIINFSLGNSILSNMVNYIKTACVQTSNALVFSNNDFIDRISFTEETNEEHYSINGLNSSSSYILSLSGGLTSILNDYQSTSNFQDKKGEFINDFKQIRFFSQFFKIGLILTLSLLFINFLFFNFYYKKVNVLQETSQLNENAKTKILTLNEAVNKAQKMSDDMLENSVSRSSFFIDVIVQSLPESILLTEINYQPLDNRIKEDKSIALQINSIIISGISNNSALYSDWILSLEGIKWINKVDVISYNDSKKSMSEFSIKMYIDDK</sequence>
<feature type="coiled-coil region" evidence="1">
    <location>
        <begin position="268"/>
        <end position="295"/>
    </location>
</feature>
<organism evidence="3 4">
    <name type="scientific">Postechiella marina</name>
    <dbReference type="NCBI Taxonomy" id="943941"/>
    <lineage>
        <taxon>Bacteria</taxon>
        <taxon>Pseudomonadati</taxon>
        <taxon>Bacteroidota</taxon>
        <taxon>Flavobacteriia</taxon>
        <taxon>Flavobacteriales</taxon>
        <taxon>Flavobacteriaceae</taxon>
        <taxon>Postechiella</taxon>
    </lineage>
</organism>
<evidence type="ECO:0000313" key="4">
    <source>
        <dbReference type="Proteomes" id="UP001501496"/>
    </source>
</evidence>
<keyword evidence="2" id="KW-0812">Transmembrane</keyword>
<keyword evidence="1" id="KW-0175">Coiled coil</keyword>
<evidence type="ECO:0000256" key="2">
    <source>
        <dbReference type="SAM" id="Phobius"/>
    </source>
</evidence>
<feature type="transmembrane region" description="Helical" evidence="2">
    <location>
        <begin position="239"/>
        <end position="262"/>
    </location>
</feature>
<evidence type="ECO:0000256" key="1">
    <source>
        <dbReference type="SAM" id="Coils"/>
    </source>
</evidence>
<proteinExistence type="predicted"/>
<keyword evidence="4" id="KW-1185">Reference proteome</keyword>
<comment type="caution">
    <text evidence="3">The sequence shown here is derived from an EMBL/GenBank/DDBJ whole genome shotgun (WGS) entry which is preliminary data.</text>
</comment>
<dbReference type="Proteomes" id="UP001501496">
    <property type="component" value="Unassembled WGS sequence"/>
</dbReference>